<reference evidence="1" key="1">
    <citation type="submission" date="2020-03" db="EMBL/GenBank/DDBJ databases">
        <title>The deep terrestrial virosphere.</title>
        <authorList>
            <person name="Holmfeldt K."/>
            <person name="Nilsson E."/>
            <person name="Simone D."/>
            <person name="Lopez-Fernandez M."/>
            <person name="Wu X."/>
            <person name="de Brujin I."/>
            <person name="Lundin D."/>
            <person name="Andersson A."/>
            <person name="Bertilsson S."/>
            <person name="Dopson M."/>
        </authorList>
    </citation>
    <scope>NUCLEOTIDE SEQUENCE</scope>
    <source>
        <strain evidence="1">MM415B05145</strain>
    </source>
</reference>
<evidence type="ECO:0000313" key="1">
    <source>
        <dbReference type="EMBL" id="QJA95823.1"/>
    </source>
</evidence>
<accession>A0A6M3LMK2</accession>
<proteinExistence type="predicted"/>
<protein>
    <recommendedName>
        <fullName evidence="2">Tail protein</fullName>
    </recommendedName>
</protein>
<organism evidence="1">
    <name type="scientific">viral metagenome</name>
    <dbReference type="NCBI Taxonomy" id="1070528"/>
    <lineage>
        <taxon>unclassified sequences</taxon>
        <taxon>metagenomes</taxon>
        <taxon>organismal metagenomes</taxon>
    </lineage>
</organism>
<dbReference type="AlphaFoldDB" id="A0A6M3LMK2"/>
<gene>
    <name evidence="1" type="ORF">MM415B05145_0005</name>
</gene>
<name>A0A6M3LMK2_9ZZZZ</name>
<sequence length="201" mass="22267">MPSELTLKAVGNWNLTALVPLREALTVSQDVFGRSAPEACKHAVILMAQSAAVATPKSRKTRPVLRNIMGPYVQTWTQVPGDRGPHDLYKFKFMPGNMMKRQELTGDWEKAKRIKNAGLGKRSWMWQLGRGSAIPGTSYVALFNAGKYHVGYVKQNKLGYILDIMQAGWKEMIAQKAVNKIMAQAGKKIGAAFHRALQKAA</sequence>
<evidence type="ECO:0008006" key="2">
    <source>
        <dbReference type="Google" id="ProtNLM"/>
    </source>
</evidence>
<dbReference type="EMBL" id="MT143347">
    <property type="protein sequence ID" value="QJA95823.1"/>
    <property type="molecule type" value="Genomic_DNA"/>
</dbReference>